<comment type="caution">
    <text evidence="6">The sequence shown here is derived from an EMBL/GenBank/DDBJ whole genome shotgun (WGS) entry which is preliminary data.</text>
</comment>
<dbReference type="Gene3D" id="3.60.15.10">
    <property type="entry name" value="Ribonuclease Z/Hydroxyacylglutathione hydrolase-like"/>
    <property type="match status" value="1"/>
</dbReference>
<evidence type="ECO:0000256" key="1">
    <source>
        <dbReference type="ARBA" id="ARBA00007749"/>
    </source>
</evidence>
<dbReference type="SMART" id="SM00849">
    <property type="entry name" value="Lactamase_B"/>
    <property type="match status" value="1"/>
</dbReference>
<dbReference type="Proteomes" id="UP001194746">
    <property type="component" value="Unassembled WGS sequence"/>
</dbReference>
<dbReference type="Pfam" id="PF00753">
    <property type="entry name" value="Lactamase_B"/>
    <property type="match status" value="1"/>
</dbReference>
<dbReference type="EMBL" id="VCAU01000005">
    <property type="protein sequence ID" value="KAF9894001.1"/>
    <property type="molecule type" value="Genomic_DNA"/>
</dbReference>
<evidence type="ECO:0000313" key="6">
    <source>
        <dbReference type="EMBL" id="KAF9894001.1"/>
    </source>
</evidence>
<keyword evidence="3" id="KW-0378">Hydrolase</keyword>
<dbReference type="GO" id="GO:0046872">
    <property type="term" value="F:metal ion binding"/>
    <property type="evidence" value="ECO:0007669"/>
    <property type="project" value="UniProtKB-KW"/>
</dbReference>
<dbReference type="AlphaFoldDB" id="A0AAD4CWH1"/>
<evidence type="ECO:0000256" key="3">
    <source>
        <dbReference type="ARBA" id="ARBA00022801"/>
    </source>
</evidence>
<evidence type="ECO:0000256" key="4">
    <source>
        <dbReference type="ARBA" id="ARBA00022833"/>
    </source>
</evidence>
<dbReference type="SUPFAM" id="SSF56281">
    <property type="entry name" value="Metallo-hydrolase/oxidoreductase"/>
    <property type="match status" value="1"/>
</dbReference>
<keyword evidence="2" id="KW-0479">Metal-binding</keyword>
<protein>
    <recommendedName>
        <fullName evidence="5">Metallo-beta-lactamase domain-containing protein</fullName>
    </recommendedName>
</protein>
<dbReference type="PANTHER" id="PTHR42978:SF5">
    <property type="entry name" value="METALLO-BETA-LACTAMASE DOMAIN-CONTAINING PROTEIN"/>
    <property type="match status" value="1"/>
</dbReference>
<dbReference type="CDD" id="cd07730">
    <property type="entry name" value="metallo-hydrolase-like_MBL-fold"/>
    <property type="match status" value="1"/>
</dbReference>
<organism evidence="6 7">
    <name type="scientific">Aspergillus nanangensis</name>
    <dbReference type="NCBI Taxonomy" id="2582783"/>
    <lineage>
        <taxon>Eukaryota</taxon>
        <taxon>Fungi</taxon>
        <taxon>Dikarya</taxon>
        <taxon>Ascomycota</taxon>
        <taxon>Pezizomycotina</taxon>
        <taxon>Eurotiomycetes</taxon>
        <taxon>Eurotiomycetidae</taxon>
        <taxon>Eurotiales</taxon>
        <taxon>Aspergillaceae</taxon>
        <taxon>Aspergillus</taxon>
        <taxon>Aspergillus subgen. Circumdati</taxon>
    </lineage>
</organism>
<gene>
    <name evidence="6" type="ORF">FE257_008972</name>
</gene>
<feature type="domain" description="Metallo-beta-lactamase" evidence="5">
    <location>
        <begin position="49"/>
        <end position="266"/>
    </location>
</feature>
<comment type="similarity">
    <text evidence="1">Belongs to the metallo-beta-lactamase superfamily.</text>
</comment>
<reference evidence="6" key="2">
    <citation type="submission" date="2020-02" db="EMBL/GenBank/DDBJ databases">
        <authorList>
            <person name="Gilchrist C.L.M."/>
            <person name="Chooi Y.-H."/>
        </authorList>
    </citation>
    <scope>NUCLEOTIDE SEQUENCE</scope>
    <source>
        <strain evidence="6">MST-FP2251</strain>
    </source>
</reference>
<reference evidence="6" key="1">
    <citation type="journal article" date="2019" name="Beilstein J. Org. Chem.">
        <title>Nanangenines: drimane sesquiterpenoids as the dominant metabolite cohort of a novel Australian fungus, Aspergillus nanangensis.</title>
        <authorList>
            <person name="Lacey H.J."/>
            <person name="Gilchrist C.L.M."/>
            <person name="Crombie A."/>
            <person name="Kalaitzis J.A."/>
            <person name="Vuong D."/>
            <person name="Rutledge P.J."/>
            <person name="Turner P."/>
            <person name="Pitt J.I."/>
            <person name="Lacey E."/>
            <person name="Chooi Y.H."/>
            <person name="Piggott A.M."/>
        </authorList>
    </citation>
    <scope>NUCLEOTIDE SEQUENCE</scope>
    <source>
        <strain evidence="6">MST-FP2251</strain>
    </source>
</reference>
<dbReference type="InterPro" id="IPR036866">
    <property type="entry name" value="RibonucZ/Hydroxyglut_hydro"/>
</dbReference>
<keyword evidence="7" id="KW-1185">Reference proteome</keyword>
<proteinExistence type="inferred from homology"/>
<dbReference type="GO" id="GO:0016787">
    <property type="term" value="F:hydrolase activity"/>
    <property type="evidence" value="ECO:0007669"/>
    <property type="project" value="UniProtKB-KW"/>
</dbReference>
<dbReference type="PANTHER" id="PTHR42978">
    <property type="entry name" value="QUORUM-QUENCHING LACTONASE YTNP-RELATED-RELATED"/>
    <property type="match status" value="1"/>
</dbReference>
<accession>A0AAD4CWH1</accession>
<sequence length="356" mass="39486">MAHPEFPVPASTNTVTVRIVDSTTRIGKLPLEFLMAPPMPGMEYMPLLPSWSFLIEHPSGQKLLFDLGVPQDWHTFAPSVATKLEERGWDIVVDKEVIDVLEEHGIASHEISGIVWSHWHWDHLGDPSRFPASTDLIVGPGFKDEFLPGYPAKPDAPVRESDFAGRTLKEIDFTSAIQVGQFRAVDFFGDGSFYLLDTPGHAIGHLGALARTTTSPDTFIFMGGDLCHHSGEIRPSPYMPIPHEIHLAGAAATNLPCPGAALYTQLQASRNRSADQPFFDPGMGLDIQEALSTIGKAQKADARENVWFIYAHDPSLLGEVDLFPLAANEWRRKNWREKTLWRFLGDFAPAIEALEK</sequence>
<evidence type="ECO:0000313" key="7">
    <source>
        <dbReference type="Proteomes" id="UP001194746"/>
    </source>
</evidence>
<evidence type="ECO:0000259" key="5">
    <source>
        <dbReference type="SMART" id="SM00849"/>
    </source>
</evidence>
<evidence type="ECO:0000256" key="2">
    <source>
        <dbReference type="ARBA" id="ARBA00022723"/>
    </source>
</evidence>
<dbReference type="InterPro" id="IPR001279">
    <property type="entry name" value="Metallo-B-lactamas"/>
</dbReference>
<keyword evidence="4" id="KW-0862">Zinc</keyword>
<name>A0AAD4CWH1_ASPNN</name>
<dbReference type="InterPro" id="IPR051013">
    <property type="entry name" value="MBL_superfamily_lactonases"/>
</dbReference>